<accession>A0A2R7Y454</accession>
<dbReference type="EMBL" id="NBVN01000004">
    <property type="protein sequence ID" value="PUA32335.1"/>
    <property type="molecule type" value="Genomic_DNA"/>
</dbReference>
<reference evidence="1 2" key="1">
    <citation type="journal article" date="2018" name="Syst. Appl. Microbiol.">
        <title>A new symbiotic nanoarchaeote (Candidatus Nanoclepta minutus) and its host (Zestosphaera tikiterensis gen. nov., sp. nov.) from a New Zealand hot spring.</title>
        <authorList>
            <person name="St John E."/>
            <person name="Liu Y."/>
            <person name="Podar M."/>
            <person name="Stott M.B."/>
            <person name="Meneghin J."/>
            <person name="Chen Z."/>
            <person name="Lagutin K."/>
            <person name="Mitchell K."/>
            <person name="Reysenbach A.L."/>
        </authorList>
    </citation>
    <scope>NUCLEOTIDE SEQUENCE [LARGE SCALE GENOMIC DNA]</scope>
    <source>
        <strain evidence="1">NZ3</strain>
    </source>
</reference>
<sequence>MEVKRKLANSLKRYGFYIFTRDELQVITAVLASLNLHRILKPKPLGSKKNYFSLEIDEGAYISLCRTRCSGSSGFLDVNCYVSCVENNRRDLIDMSVKSLQTNTKFTQA</sequence>
<name>A0A2R7Y454_9CREN</name>
<evidence type="ECO:0000313" key="1">
    <source>
        <dbReference type="EMBL" id="PUA32335.1"/>
    </source>
</evidence>
<proteinExistence type="predicted"/>
<dbReference type="Proteomes" id="UP000244093">
    <property type="component" value="Unassembled WGS sequence"/>
</dbReference>
<dbReference type="AlphaFoldDB" id="A0A2R7Y454"/>
<comment type="caution">
    <text evidence="1">The sequence shown here is derived from an EMBL/GenBank/DDBJ whole genome shotgun (WGS) entry which is preliminary data.</text>
</comment>
<organism evidence="1 2">
    <name type="scientific">Zestosphaera tikiterensis</name>
    <dbReference type="NCBI Taxonomy" id="1973259"/>
    <lineage>
        <taxon>Archaea</taxon>
        <taxon>Thermoproteota</taxon>
        <taxon>Thermoprotei</taxon>
        <taxon>Desulfurococcales</taxon>
        <taxon>Desulfurococcaceae</taxon>
        <taxon>Zestosphaera</taxon>
    </lineage>
</organism>
<protein>
    <submittedName>
        <fullName evidence="1">Uncharacterized protein</fullName>
    </submittedName>
</protein>
<gene>
    <name evidence="1" type="ORF">B7O98_06655</name>
</gene>
<evidence type="ECO:0000313" key="2">
    <source>
        <dbReference type="Proteomes" id="UP000244093"/>
    </source>
</evidence>